<keyword evidence="1" id="KW-0472">Membrane</keyword>
<reference evidence="3 4" key="1">
    <citation type="journal article" date="2015" name="Genome Announc.">
        <title>Draft Genome Sequence of Cyanobacterium Hassallia byssoidea Strain VB512170, Isolated from Monuments in India.</title>
        <authorList>
            <person name="Singh D."/>
            <person name="Chandrababunaidu M.M."/>
            <person name="Panda A."/>
            <person name="Sen D."/>
            <person name="Bhattacharyya S."/>
            <person name="Adhikary S.P."/>
            <person name="Tripathy S."/>
        </authorList>
    </citation>
    <scope>NUCLEOTIDE SEQUENCE [LARGE SCALE GENOMIC DNA]</scope>
    <source>
        <strain evidence="3 4">VB512170</strain>
    </source>
</reference>
<protein>
    <submittedName>
        <fullName evidence="3">DUF4350 domain-containing protein</fullName>
    </submittedName>
</protein>
<keyword evidence="1" id="KW-0812">Transmembrane</keyword>
<dbReference type="Pfam" id="PF14258">
    <property type="entry name" value="DUF4350"/>
    <property type="match status" value="1"/>
</dbReference>
<dbReference type="AlphaFoldDB" id="A0A846HA17"/>
<keyword evidence="4" id="KW-1185">Reference proteome</keyword>
<evidence type="ECO:0000259" key="2">
    <source>
        <dbReference type="Pfam" id="PF14258"/>
    </source>
</evidence>
<gene>
    <name evidence="3" type="ORF">PI95_016850</name>
</gene>
<sequence length="361" mass="40643">MKRSNRVVWFGAIAASVIILISLIAAPSNSKINIGSTYNRAPDGYGAWYAFMQQRHSIQRWQKPFKELETQTRPVTLLQVNSYLETPIISPQERKWLEKGNNLVILGVRSDVTTAKFSTMQKSPFGDVKIDTGRRQQLSAGEEVDLGDRFGAVVWEKQYGKGKAIFATTPYLAANAYQDNLSNFQYLADLVSSKGNILFVDEYIHGYKDASVRKSEGEGDLFSYLAKTPLLPMLVQAIAFLGVLIWAQNRRFGKRETDDTPEINNSQAYIQALAGVLQKADKNDFVVEMVGKQEQLQLQKALGLGQVPIEHQTLIDAWVEKTGATAAELQAVLKVQSRQQPMSERDLISWLRKWQSLRIKN</sequence>
<evidence type="ECO:0000256" key="1">
    <source>
        <dbReference type="SAM" id="Phobius"/>
    </source>
</evidence>
<feature type="transmembrane region" description="Helical" evidence="1">
    <location>
        <begin position="230"/>
        <end position="247"/>
    </location>
</feature>
<evidence type="ECO:0000313" key="4">
    <source>
        <dbReference type="Proteomes" id="UP000031549"/>
    </source>
</evidence>
<dbReference type="EMBL" id="JTCM02000036">
    <property type="protein sequence ID" value="NEU74182.1"/>
    <property type="molecule type" value="Genomic_DNA"/>
</dbReference>
<organism evidence="3 4">
    <name type="scientific">Hassallia byssoidea VB512170</name>
    <dbReference type="NCBI Taxonomy" id="1304833"/>
    <lineage>
        <taxon>Bacteria</taxon>
        <taxon>Bacillati</taxon>
        <taxon>Cyanobacteriota</taxon>
        <taxon>Cyanophyceae</taxon>
        <taxon>Nostocales</taxon>
        <taxon>Tolypothrichaceae</taxon>
        <taxon>Hassallia</taxon>
    </lineage>
</organism>
<evidence type="ECO:0000313" key="3">
    <source>
        <dbReference type="EMBL" id="NEU74182.1"/>
    </source>
</evidence>
<accession>A0A846HA17</accession>
<keyword evidence="1" id="KW-1133">Transmembrane helix</keyword>
<feature type="domain" description="DUF4350" evidence="2">
    <location>
        <begin position="37"/>
        <end position="190"/>
    </location>
</feature>
<comment type="caution">
    <text evidence="3">The sequence shown here is derived from an EMBL/GenBank/DDBJ whole genome shotgun (WGS) entry which is preliminary data.</text>
</comment>
<dbReference type="RefSeq" id="WP_039738500.1">
    <property type="nucleotide sequence ID" value="NZ_JTCM02000036.1"/>
</dbReference>
<proteinExistence type="predicted"/>
<name>A0A846HA17_9CYAN</name>
<dbReference type="Proteomes" id="UP000031549">
    <property type="component" value="Unassembled WGS sequence"/>
</dbReference>
<feature type="transmembrane region" description="Helical" evidence="1">
    <location>
        <begin position="7"/>
        <end position="26"/>
    </location>
</feature>
<dbReference type="InterPro" id="IPR025646">
    <property type="entry name" value="DUF4350"/>
</dbReference>